<dbReference type="Pfam" id="PF02230">
    <property type="entry name" value="Abhydrolase_2"/>
    <property type="match status" value="1"/>
</dbReference>
<gene>
    <name evidence="4" type="ORF">CYMTET_9836</name>
</gene>
<name>A0AAE0LF30_9CHLO</name>
<dbReference type="InterPro" id="IPR050565">
    <property type="entry name" value="LYPA1-2/EST-like"/>
</dbReference>
<dbReference type="InterPro" id="IPR036361">
    <property type="entry name" value="SAP_dom_sf"/>
</dbReference>
<evidence type="ECO:0000256" key="2">
    <source>
        <dbReference type="ARBA" id="ARBA00022801"/>
    </source>
</evidence>
<organism evidence="4 5">
    <name type="scientific">Cymbomonas tetramitiformis</name>
    <dbReference type="NCBI Taxonomy" id="36881"/>
    <lineage>
        <taxon>Eukaryota</taxon>
        <taxon>Viridiplantae</taxon>
        <taxon>Chlorophyta</taxon>
        <taxon>Pyramimonadophyceae</taxon>
        <taxon>Pyramimonadales</taxon>
        <taxon>Pyramimonadaceae</taxon>
        <taxon>Cymbomonas</taxon>
    </lineage>
</organism>
<evidence type="ECO:0000313" key="5">
    <source>
        <dbReference type="Proteomes" id="UP001190700"/>
    </source>
</evidence>
<feature type="domain" description="Phospholipase/carboxylesterase/thioesterase" evidence="3">
    <location>
        <begin position="10"/>
        <end position="221"/>
    </location>
</feature>
<dbReference type="GO" id="GO:0008474">
    <property type="term" value="F:palmitoyl-(protein) hydrolase activity"/>
    <property type="evidence" value="ECO:0007669"/>
    <property type="project" value="TreeGrafter"/>
</dbReference>
<comment type="similarity">
    <text evidence="1">Belongs to the AB hydrolase superfamily. AB hydrolase 2 family.</text>
</comment>
<dbReference type="Gene3D" id="1.10.720.140">
    <property type="match status" value="1"/>
</dbReference>
<protein>
    <recommendedName>
        <fullName evidence="3">Phospholipase/carboxylesterase/thioesterase domain-containing protein</fullName>
    </recommendedName>
</protein>
<dbReference type="PANTHER" id="PTHR10655">
    <property type="entry name" value="LYSOPHOSPHOLIPASE-RELATED"/>
    <property type="match status" value="1"/>
</dbReference>
<keyword evidence="5" id="KW-1185">Reference proteome</keyword>
<evidence type="ECO:0000313" key="4">
    <source>
        <dbReference type="EMBL" id="KAK3282425.1"/>
    </source>
</evidence>
<dbReference type="SUPFAM" id="SSF68906">
    <property type="entry name" value="SAP domain"/>
    <property type="match status" value="1"/>
</dbReference>
<reference evidence="4 5" key="1">
    <citation type="journal article" date="2015" name="Genome Biol. Evol.">
        <title>Comparative Genomics of a Bacterivorous Green Alga Reveals Evolutionary Causalities and Consequences of Phago-Mixotrophic Mode of Nutrition.</title>
        <authorList>
            <person name="Burns J.A."/>
            <person name="Paasch A."/>
            <person name="Narechania A."/>
            <person name="Kim E."/>
        </authorList>
    </citation>
    <scope>NUCLEOTIDE SEQUENCE [LARGE SCALE GENOMIC DNA]</scope>
    <source>
        <strain evidence="4 5">PLY_AMNH</strain>
    </source>
</reference>
<dbReference type="PANTHER" id="PTHR10655:SF17">
    <property type="entry name" value="LYSOPHOSPHOLIPASE-LIKE PROTEIN 1"/>
    <property type="match status" value="1"/>
</dbReference>
<dbReference type="Gene3D" id="3.40.50.1820">
    <property type="entry name" value="alpha/beta hydrolase"/>
    <property type="match status" value="1"/>
</dbReference>
<dbReference type="InterPro" id="IPR029058">
    <property type="entry name" value="AB_hydrolase_fold"/>
</dbReference>
<sequence length="273" mass="28872">MAYTFGATVTRAPRGNPSAAVIFLHGLGDTGNGWAPVVDSGALKVKDYAKFVFPTAPTQAVKLNGGAMMPAWFDLPGNLAEMLTNIDWKGVNASIGYLHSLIDTEISNGIPSDRIVVGGFSQGGCIAMRAALKYPKPLGGLCLASTFLGPDQQVEIADCNSKIPTLWCHGEADPMVPLLFAQMGVSALQSKGIPLELKTYPGLGHSASPEELAKMDEFLTTRLPQAPATPPPTSEEVSKMSVKELKTYLGSKNINFAGCFEKTDLVSLALSSL</sequence>
<keyword evidence="2" id="KW-0378">Hydrolase</keyword>
<evidence type="ECO:0000259" key="3">
    <source>
        <dbReference type="Pfam" id="PF02230"/>
    </source>
</evidence>
<comment type="caution">
    <text evidence="4">The sequence shown here is derived from an EMBL/GenBank/DDBJ whole genome shotgun (WGS) entry which is preliminary data.</text>
</comment>
<dbReference type="EMBL" id="LGRX02003321">
    <property type="protein sequence ID" value="KAK3282425.1"/>
    <property type="molecule type" value="Genomic_DNA"/>
</dbReference>
<dbReference type="Proteomes" id="UP001190700">
    <property type="component" value="Unassembled WGS sequence"/>
</dbReference>
<dbReference type="SUPFAM" id="SSF53474">
    <property type="entry name" value="alpha/beta-Hydrolases"/>
    <property type="match status" value="1"/>
</dbReference>
<dbReference type="AlphaFoldDB" id="A0AAE0LF30"/>
<accession>A0AAE0LF30</accession>
<proteinExistence type="inferred from homology"/>
<dbReference type="GO" id="GO:0005737">
    <property type="term" value="C:cytoplasm"/>
    <property type="evidence" value="ECO:0007669"/>
    <property type="project" value="TreeGrafter"/>
</dbReference>
<dbReference type="GO" id="GO:0052689">
    <property type="term" value="F:carboxylic ester hydrolase activity"/>
    <property type="evidence" value="ECO:0007669"/>
    <property type="project" value="TreeGrafter"/>
</dbReference>
<evidence type="ECO:0000256" key="1">
    <source>
        <dbReference type="ARBA" id="ARBA00006499"/>
    </source>
</evidence>
<dbReference type="InterPro" id="IPR003140">
    <property type="entry name" value="PLipase/COase/thioEstase"/>
</dbReference>